<accession>A0A0N4WWC7</accession>
<proteinExistence type="predicted"/>
<dbReference type="Proteomes" id="UP000268014">
    <property type="component" value="Unassembled WGS sequence"/>
</dbReference>
<name>A0A0N4WWC7_HAEPC</name>
<organism evidence="3">
    <name type="scientific">Haemonchus placei</name>
    <name type="common">Barber's pole worm</name>
    <dbReference type="NCBI Taxonomy" id="6290"/>
    <lineage>
        <taxon>Eukaryota</taxon>
        <taxon>Metazoa</taxon>
        <taxon>Ecdysozoa</taxon>
        <taxon>Nematoda</taxon>
        <taxon>Chromadorea</taxon>
        <taxon>Rhabditida</taxon>
        <taxon>Rhabditina</taxon>
        <taxon>Rhabditomorpha</taxon>
        <taxon>Strongyloidea</taxon>
        <taxon>Trichostrongylidae</taxon>
        <taxon>Haemonchus</taxon>
    </lineage>
</organism>
<dbReference type="EMBL" id="UZAF01019245">
    <property type="protein sequence ID" value="VDO58652.1"/>
    <property type="molecule type" value="Genomic_DNA"/>
</dbReference>
<sequence>MRKRDNDFHIRKLPFFGTQIHLRSGDVLIKLLSSFNRR</sequence>
<evidence type="ECO:0000313" key="3">
    <source>
        <dbReference type="WBParaSite" id="HPLM_0001605101-mRNA-1"/>
    </source>
</evidence>
<protein>
    <submittedName>
        <fullName evidence="1 3">Uncharacterized protein</fullName>
    </submittedName>
</protein>
<evidence type="ECO:0000313" key="2">
    <source>
        <dbReference type="Proteomes" id="UP000268014"/>
    </source>
</evidence>
<dbReference type="AlphaFoldDB" id="A0A0N4WWC7"/>
<keyword evidence="2" id="KW-1185">Reference proteome</keyword>
<reference evidence="3" key="1">
    <citation type="submission" date="2017-02" db="UniProtKB">
        <authorList>
            <consortium name="WormBaseParasite"/>
        </authorList>
    </citation>
    <scope>IDENTIFICATION</scope>
</reference>
<gene>
    <name evidence="1" type="ORF">HPLM_LOCUS16043</name>
</gene>
<reference evidence="1 2" key="2">
    <citation type="submission" date="2018-11" db="EMBL/GenBank/DDBJ databases">
        <authorList>
            <consortium name="Pathogen Informatics"/>
        </authorList>
    </citation>
    <scope>NUCLEOTIDE SEQUENCE [LARGE SCALE GENOMIC DNA]</scope>
    <source>
        <strain evidence="1 2">MHpl1</strain>
    </source>
</reference>
<evidence type="ECO:0000313" key="1">
    <source>
        <dbReference type="EMBL" id="VDO58652.1"/>
    </source>
</evidence>
<dbReference type="WBParaSite" id="HPLM_0001605101-mRNA-1">
    <property type="protein sequence ID" value="HPLM_0001605101-mRNA-1"/>
    <property type="gene ID" value="HPLM_0001605101"/>
</dbReference>